<accession>A0A9N9LFG2</accession>
<comment type="caution">
    <text evidence="1">The sequence shown here is derived from an EMBL/GenBank/DDBJ whole genome shotgun (WGS) entry which is preliminary data.</text>
</comment>
<dbReference type="AlphaFoldDB" id="A0A9N9LFG2"/>
<sequence length="588" mass="66433">MQMERGVAMYTDPAQDARTDEAGPNLFLMTTASTPATPGPSTPTAVRPLPLDQLKIEDHHEEDIIPPIRPKSTPFPEADMVEGDIQCLQRLNDAERMDDVAQLEIPPASTVSHLCSLPIEIHDCILDHLFGQRSSAASRTTGPGRSKILRSWGTALRHSRRREVAELSLVSRKWRGLVQDRLYRHLKIKGTRESVDLSIYWFHQHPHLCGYVKHIEIWFPVFQQKNPAFDRTLRVPPMTHLERSSLNRPHVLSETTLSVTYQSPSNNCTLEEIFGFIKLTFGEACILTLEGGDRKKPPMVKHFVDGSMRTKLPVIPQIKTLVCKGQWNLIRSNEDFQNLSVAMPNLTEWHGLYAKPKSKSYISMAATIPHIPIQLTHLNLCLENDYRREAVSPVFVRKVAAKTHFCIELAKAIPTLEHLSFTGRICRSFFDDAAKLSNSRTSRMKSIDLIVKNICRPTFVWNDGTGICDMPFIQAFEALVHSAVRSLDKLAALEFLRIRFIDLESQVPALNPYFQLQDNQCTGIWSDSIIETLDRTRPTAIFMEKSDTIGDVSFKDGQFTTLGNFSKTKTLSIKASSYQSLTGVITIN</sequence>
<keyword evidence="2" id="KW-1185">Reference proteome</keyword>
<dbReference type="Proteomes" id="UP000696280">
    <property type="component" value="Unassembled WGS sequence"/>
</dbReference>
<name>A0A9N9LFG2_9HELO</name>
<protein>
    <recommendedName>
        <fullName evidence="3">F-box domain-containing protein</fullName>
    </recommendedName>
</protein>
<evidence type="ECO:0008006" key="3">
    <source>
        <dbReference type="Google" id="ProtNLM"/>
    </source>
</evidence>
<reference evidence="1" key="1">
    <citation type="submission" date="2021-07" db="EMBL/GenBank/DDBJ databases">
        <authorList>
            <person name="Durling M."/>
        </authorList>
    </citation>
    <scope>NUCLEOTIDE SEQUENCE</scope>
</reference>
<dbReference type="EMBL" id="CAJVRL010000134">
    <property type="protein sequence ID" value="CAG8962457.1"/>
    <property type="molecule type" value="Genomic_DNA"/>
</dbReference>
<proteinExistence type="predicted"/>
<evidence type="ECO:0000313" key="1">
    <source>
        <dbReference type="EMBL" id="CAG8962457.1"/>
    </source>
</evidence>
<organism evidence="1 2">
    <name type="scientific">Hymenoscyphus fraxineus</name>
    <dbReference type="NCBI Taxonomy" id="746836"/>
    <lineage>
        <taxon>Eukaryota</taxon>
        <taxon>Fungi</taxon>
        <taxon>Dikarya</taxon>
        <taxon>Ascomycota</taxon>
        <taxon>Pezizomycotina</taxon>
        <taxon>Leotiomycetes</taxon>
        <taxon>Helotiales</taxon>
        <taxon>Helotiaceae</taxon>
        <taxon>Hymenoscyphus</taxon>
    </lineage>
</organism>
<evidence type="ECO:0000313" key="2">
    <source>
        <dbReference type="Proteomes" id="UP000696280"/>
    </source>
</evidence>
<gene>
    <name evidence="1" type="ORF">HYFRA_00014187</name>
</gene>
<dbReference type="OrthoDB" id="5281682at2759"/>